<dbReference type="AlphaFoldDB" id="A0A9N7ZES8"/>
<comment type="caution">
    <text evidence="2">The sequence shown here is derived from an EMBL/GenBank/DDBJ whole genome shotgun (WGS) entry which is preliminary data.</text>
</comment>
<evidence type="ECO:0000313" key="3">
    <source>
        <dbReference type="Proteomes" id="UP001153269"/>
    </source>
</evidence>
<name>A0A9N7ZES8_PLEPL</name>
<keyword evidence="3" id="KW-1185">Reference proteome</keyword>
<protein>
    <submittedName>
        <fullName evidence="2">Uncharacterized protein</fullName>
    </submittedName>
</protein>
<gene>
    <name evidence="2" type="ORF">PLEPLA_LOCUS48443</name>
</gene>
<feature type="region of interest" description="Disordered" evidence="1">
    <location>
        <begin position="92"/>
        <end position="123"/>
    </location>
</feature>
<accession>A0A9N7ZES8</accession>
<organism evidence="2 3">
    <name type="scientific">Pleuronectes platessa</name>
    <name type="common">European plaice</name>
    <dbReference type="NCBI Taxonomy" id="8262"/>
    <lineage>
        <taxon>Eukaryota</taxon>
        <taxon>Metazoa</taxon>
        <taxon>Chordata</taxon>
        <taxon>Craniata</taxon>
        <taxon>Vertebrata</taxon>
        <taxon>Euteleostomi</taxon>
        <taxon>Actinopterygii</taxon>
        <taxon>Neopterygii</taxon>
        <taxon>Teleostei</taxon>
        <taxon>Neoteleostei</taxon>
        <taxon>Acanthomorphata</taxon>
        <taxon>Carangaria</taxon>
        <taxon>Pleuronectiformes</taxon>
        <taxon>Pleuronectoidei</taxon>
        <taxon>Pleuronectidae</taxon>
        <taxon>Pleuronectes</taxon>
    </lineage>
</organism>
<dbReference type="Proteomes" id="UP001153269">
    <property type="component" value="Unassembled WGS sequence"/>
</dbReference>
<reference evidence="2" key="1">
    <citation type="submission" date="2020-03" db="EMBL/GenBank/DDBJ databases">
        <authorList>
            <person name="Weist P."/>
        </authorList>
    </citation>
    <scope>NUCLEOTIDE SEQUENCE</scope>
</reference>
<feature type="compositionally biased region" description="Basic and acidic residues" evidence="1">
    <location>
        <begin position="7"/>
        <end position="22"/>
    </location>
</feature>
<dbReference type="EMBL" id="CADEAL010004485">
    <property type="protein sequence ID" value="CAB1460592.1"/>
    <property type="molecule type" value="Genomic_DNA"/>
</dbReference>
<evidence type="ECO:0000256" key="1">
    <source>
        <dbReference type="SAM" id="MobiDB-lite"/>
    </source>
</evidence>
<sequence>MKTGLNPHDEDWNPDPHDEDWTRLMMKTGPDSHDEDWTTESSLETGKLFGCSSRHRKGLKALVNISAQCSKDERGADGEVPVQRSEALITTGLTPGLTPGPTPGLTPGPPPVLLRDLLTSGQL</sequence>
<evidence type="ECO:0000313" key="2">
    <source>
        <dbReference type="EMBL" id="CAB1460592.1"/>
    </source>
</evidence>
<feature type="region of interest" description="Disordered" evidence="1">
    <location>
        <begin position="1"/>
        <end position="41"/>
    </location>
</feature>
<proteinExistence type="predicted"/>
<feature type="compositionally biased region" description="Pro residues" evidence="1">
    <location>
        <begin position="98"/>
        <end position="112"/>
    </location>
</feature>